<reference evidence="3" key="1">
    <citation type="journal article" date="2019" name="Int. J. Syst. Evol. Microbiol.">
        <title>The Global Catalogue of Microorganisms (GCM) 10K type strain sequencing project: providing services to taxonomists for standard genome sequencing and annotation.</title>
        <authorList>
            <consortium name="The Broad Institute Genomics Platform"/>
            <consortium name="The Broad Institute Genome Sequencing Center for Infectious Disease"/>
            <person name="Wu L."/>
            <person name="Ma J."/>
        </authorList>
    </citation>
    <scope>NUCLEOTIDE SEQUENCE [LARGE SCALE GENOMIC DNA]</scope>
    <source>
        <strain evidence="3">CGMCC 1.18578</strain>
    </source>
</reference>
<organism evidence="2 3">
    <name type="scientific">Cohnella yongneupensis</name>
    <dbReference type="NCBI Taxonomy" id="425006"/>
    <lineage>
        <taxon>Bacteria</taxon>
        <taxon>Bacillati</taxon>
        <taxon>Bacillota</taxon>
        <taxon>Bacilli</taxon>
        <taxon>Bacillales</taxon>
        <taxon>Paenibacillaceae</taxon>
        <taxon>Cohnella</taxon>
    </lineage>
</organism>
<proteinExistence type="predicted"/>
<evidence type="ECO:0000256" key="1">
    <source>
        <dbReference type="SAM" id="Phobius"/>
    </source>
</evidence>
<feature type="transmembrane region" description="Helical" evidence="1">
    <location>
        <begin position="47"/>
        <end position="68"/>
    </location>
</feature>
<keyword evidence="1" id="KW-1133">Transmembrane helix</keyword>
<dbReference type="EMBL" id="JBHSNC010000013">
    <property type="protein sequence ID" value="MFC5528804.1"/>
    <property type="molecule type" value="Genomic_DNA"/>
</dbReference>
<keyword evidence="1" id="KW-0472">Membrane</keyword>
<evidence type="ECO:0000313" key="2">
    <source>
        <dbReference type="EMBL" id="MFC5528804.1"/>
    </source>
</evidence>
<feature type="transmembrane region" description="Helical" evidence="1">
    <location>
        <begin position="160"/>
        <end position="186"/>
    </location>
</feature>
<evidence type="ECO:0000313" key="3">
    <source>
        <dbReference type="Proteomes" id="UP001596108"/>
    </source>
</evidence>
<keyword evidence="3" id="KW-1185">Reference proteome</keyword>
<name>A0ABW0R0R6_9BACL</name>
<feature type="transmembrane region" description="Helical" evidence="1">
    <location>
        <begin position="89"/>
        <end position="110"/>
    </location>
</feature>
<accession>A0ABW0R0R6</accession>
<evidence type="ECO:0008006" key="4">
    <source>
        <dbReference type="Google" id="ProtNLM"/>
    </source>
</evidence>
<gene>
    <name evidence="2" type="ORF">ACFPQ4_04955</name>
</gene>
<feature type="transmembrane region" description="Helical" evidence="1">
    <location>
        <begin position="122"/>
        <end position="139"/>
    </location>
</feature>
<protein>
    <recommendedName>
        <fullName evidence="4">Ferric oxidoreductase domain-containing protein</fullName>
    </recommendedName>
</protein>
<dbReference type="Proteomes" id="UP001596108">
    <property type="component" value="Unassembled WGS sequence"/>
</dbReference>
<comment type="caution">
    <text evidence="2">The sequence shown here is derived from an EMBL/GenBank/DDBJ whole genome shotgun (WGS) entry which is preliminary data.</text>
</comment>
<dbReference type="RefSeq" id="WP_378110671.1">
    <property type="nucleotide sequence ID" value="NZ_JBHSNC010000013.1"/>
</dbReference>
<keyword evidence="1" id="KW-0812">Transmembrane</keyword>
<feature type="transmembrane region" description="Helical" evidence="1">
    <location>
        <begin position="7"/>
        <end position="27"/>
    </location>
</feature>
<sequence length="197" mass="21892">MKNTKKVWIPAIAGAMVALMLLAYYYYTNSLNSGEHFRPRRPEGGALFTTMGTIALYVAAAGFSWYWFKKKLKSPSAIVRYVGRLLHKVHKWLGWATLALGATHGTYLLVTRIDDNKIYSGLASFAILLFLAGYGIYIPKIRNKWMRVVHRTLGMAWVPVLFIHAGGSVLLAAMAAVAVNGLIWLFEKQAVGATQRG</sequence>